<dbReference type="InterPro" id="IPR003497">
    <property type="entry name" value="BRO_N_domain"/>
</dbReference>
<organism evidence="2 3">
    <name type="scientific">Peridroma alphabaculovirus</name>
    <dbReference type="NCBI Taxonomy" id="1346829"/>
    <lineage>
        <taxon>Viruses</taxon>
        <taxon>Viruses incertae sedis</taxon>
        <taxon>Naldaviricetes</taxon>
        <taxon>Lefavirales</taxon>
        <taxon>Baculoviridae</taxon>
        <taxon>Alphabaculovirus</taxon>
    </lineage>
</organism>
<sequence>MSLSKINFAEKTIDVFTVVAAGNEKWHQANPFAEALGYSNANKAIWNHVSKENHREYESLRNGGIDESSPALHPRTKFINKAGIFELINASEMPAAKKFKAWNSNDLLPTLCDEGQYNMVNDAPAEIVQGMNAVHAATNDGAEAPWLKDINDLKNIIVQKDQLLAVITEENKTLTSKLVIYADALVTANAGLIQANNMTNQLANRMADIAQDVIAKPSDPQLLHSLAVCALGNDQYAFVRPQKRSLKRSLDRLAVDEQDIVFRSDYVPNGVNVLNKVKESLPKKKYTARHNKITLLEDYSREELVDVIASTLTERQLAVVRNNKSKSLD</sequence>
<dbReference type="RefSeq" id="YP_009049918.1">
    <property type="nucleotide sequence ID" value="NC_024625.1"/>
</dbReference>
<feature type="domain" description="Bro-N" evidence="1">
    <location>
        <begin position="1"/>
        <end position="115"/>
    </location>
</feature>
<dbReference type="OrthoDB" id="8240at10239"/>
<dbReference type="InterPro" id="IPR022549">
    <property type="entry name" value="DUF3627"/>
</dbReference>
<dbReference type="GeneID" id="20004002"/>
<dbReference type="Pfam" id="PF02498">
    <property type="entry name" value="Bro-N"/>
    <property type="match status" value="1"/>
</dbReference>
<gene>
    <name evidence="2" type="ORF">pesp092</name>
</gene>
<keyword evidence="3" id="KW-1185">Reference proteome</keyword>
<evidence type="ECO:0000313" key="2">
    <source>
        <dbReference type="EMBL" id="AIE47819.1"/>
    </source>
</evidence>
<dbReference type="Proteomes" id="UP000203240">
    <property type="component" value="Segment"/>
</dbReference>
<dbReference type="EMBL" id="KM009991">
    <property type="protein sequence ID" value="AIE47819.1"/>
    <property type="molecule type" value="Genomic_DNA"/>
</dbReference>
<dbReference type="PROSITE" id="PS51750">
    <property type="entry name" value="BRO_N"/>
    <property type="match status" value="1"/>
</dbReference>
<proteinExistence type="predicted"/>
<dbReference type="SMART" id="SM01040">
    <property type="entry name" value="Bro-N"/>
    <property type="match status" value="1"/>
</dbReference>
<protein>
    <submittedName>
        <fullName evidence="2">Bro</fullName>
    </submittedName>
</protein>
<name>A0A068LKC2_9ABAC</name>
<reference evidence="2 3" key="1">
    <citation type="journal article" date="2015" name="Genome Announc.">
        <title>A Distinct Group II Alphabaculovirus Isolated from a Peridroma Species.</title>
        <authorList>
            <person name="Rohrmann G.F."/>
            <person name="Erlandson M.A."/>
            <person name="Theilmann D.A."/>
        </authorList>
    </citation>
    <scope>NUCLEOTIDE SEQUENCE [LARGE SCALE GENOMIC DNA]</scope>
    <source>
        <strain evidence="2">GR_167</strain>
    </source>
</reference>
<evidence type="ECO:0000313" key="3">
    <source>
        <dbReference type="Proteomes" id="UP000203240"/>
    </source>
</evidence>
<accession>A0A068LKC2</accession>
<dbReference type="Pfam" id="PF12299">
    <property type="entry name" value="DUF3627"/>
    <property type="match status" value="1"/>
</dbReference>
<evidence type="ECO:0000259" key="1">
    <source>
        <dbReference type="PROSITE" id="PS51750"/>
    </source>
</evidence>